<evidence type="ECO:0000313" key="10">
    <source>
        <dbReference type="EMBL" id="GFF19755.1"/>
    </source>
</evidence>
<keyword evidence="10" id="KW-0489">Methyltransferase</keyword>
<reference evidence="10 11" key="1">
    <citation type="submission" date="2020-01" db="EMBL/GenBank/DDBJ databases">
        <title>Aspergillus terreus IFO 6365 whole genome shotgun sequence.</title>
        <authorList>
            <person name="Kanamasa S."/>
            <person name="Takahashi H."/>
        </authorList>
    </citation>
    <scope>NUCLEOTIDE SEQUENCE [LARGE SCALE GENOMIC DNA]</scope>
    <source>
        <strain evidence="10 11">IFO 6365</strain>
    </source>
</reference>
<dbReference type="PANTHER" id="PTHR24305:SF235">
    <property type="entry name" value="CYTOCHROME P450 MONOOXYGENASE APDB-RELATED"/>
    <property type="match status" value="1"/>
</dbReference>
<evidence type="ECO:0000256" key="5">
    <source>
        <dbReference type="ARBA" id="ARBA00023002"/>
    </source>
</evidence>
<dbReference type="InterPro" id="IPR017972">
    <property type="entry name" value="Cyt_P450_CS"/>
</dbReference>
<proteinExistence type="inferred from homology"/>
<evidence type="ECO:0000256" key="6">
    <source>
        <dbReference type="ARBA" id="ARBA00023004"/>
    </source>
</evidence>
<organism evidence="10 11">
    <name type="scientific">Aspergillus terreus</name>
    <dbReference type="NCBI Taxonomy" id="33178"/>
    <lineage>
        <taxon>Eukaryota</taxon>
        <taxon>Fungi</taxon>
        <taxon>Dikarya</taxon>
        <taxon>Ascomycota</taxon>
        <taxon>Pezizomycotina</taxon>
        <taxon>Eurotiomycetes</taxon>
        <taxon>Eurotiomycetidae</taxon>
        <taxon>Eurotiales</taxon>
        <taxon>Aspergillaceae</taxon>
        <taxon>Aspergillus</taxon>
        <taxon>Aspergillus subgen. Circumdati</taxon>
    </lineage>
</organism>
<dbReference type="InterPro" id="IPR001128">
    <property type="entry name" value="Cyt_P450"/>
</dbReference>
<keyword evidence="7 9" id="KW-0503">Monooxygenase</keyword>
<sequence length="513" mass="58826">MALLEDITNFATLNPMVVGAIPVLLFVLWLLRSYLRLAHIPGPFAAGWTNIPRFSWVLSFKAHDIHTALHRKYGPLVRFGPNMVSVGDPKEVGHIYGFTDPWMKSDFYHALLMKPRGKPIPGIFAAQDENIHRALKKPISSAYSMSTLLSFEPYVDSTMRVFCEQLESRFMENKKPLDFGKWLQMFAFDVIGELTFSRRLGFLESGEDINHVMANIWETFKKTSLVTQMPWLDKLWTNNPIQRWRRGGGASPGAAFAMARVEERRELQRTTNKNDWHFNTRDFLSRFMEAEAKDPSIPPYALAAWASSNITAGSDTTGIFLRTIFYQLLTHPETLRKLREELDQAAAAGNLDDLASWKQTRELPYLDAVIKEGGRIHPPFGLPYERVVPPQGATICGKFLPGGTLVGMSAWVVHRNKELYGEDCDEWNPDRWLKCDKEKRRKMENALLTFGAGHRTCMGKHIAYLEMYKVVPTLLRKYDFDLVGEEEDGGWTVLNRWFVMQEGFLVRLKKRAK</sequence>
<evidence type="ECO:0000256" key="4">
    <source>
        <dbReference type="ARBA" id="ARBA00022723"/>
    </source>
</evidence>
<keyword evidence="4 8" id="KW-0479">Metal-binding</keyword>
<dbReference type="GO" id="GO:0004497">
    <property type="term" value="F:monooxygenase activity"/>
    <property type="evidence" value="ECO:0007669"/>
    <property type="project" value="UniProtKB-KW"/>
</dbReference>
<comment type="similarity">
    <text evidence="2 9">Belongs to the cytochrome P450 family.</text>
</comment>
<keyword evidence="3 8" id="KW-0349">Heme</keyword>
<dbReference type="GO" id="GO:0008168">
    <property type="term" value="F:methyltransferase activity"/>
    <property type="evidence" value="ECO:0007669"/>
    <property type="project" value="UniProtKB-KW"/>
</dbReference>
<dbReference type="GO" id="GO:0016705">
    <property type="term" value="F:oxidoreductase activity, acting on paired donors, with incorporation or reduction of molecular oxygen"/>
    <property type="evidence" value="ECO:0007669"/>
    <property type="project" value="InterPro"/>
</dbReference>
<evidence type="ECO:0000256" key="2">
    <source>
        <dbReference type="ARBA" id="ARBA00010617"/>
    </source>
</evidence>
<evidence type="ECO:0000256" key="7">
    <source>
        <dbReference type="ARBA" id="ARBA00023033"/>
    </source>
</evidence>
<dbReference type="Pfam" id="PF00067">
    <property type="entry name" value="p450"/>
    <property type="match status" value="1"/>
</dbReference>
<dbReference type="AlphaFoldDB" id="A0A5M3YYG6"/>
<dbReference type="OrthoDB" id="3934656at2759"/>
<evidence type="ECO:0000256" key="1">
    <source>
        <dbReference type="ARBA" id="ARBA00001971"/>
    </source>
</evidence>
<dbReference type="InterPro" id="IPR050121">
    <property type="entry name" value="Cytochrome_P450_monoxygenase"/>
</dbReference>
<comment type="caution">
    <text evidence="10">The sequence shown here is derived from an EMBL/GenBank/DDBJ whole genome shotgun (WGS) entry which is preliminary data.</text>
</comment>
<dbReference type="PROSITE" id="PS00086">
    <property type="entry name" value="CYTOCHROME_P450"/>
    <property type="match status" value="1"/>
</dbReference>
<dbReference type="Gene3D" id="1.10.630.10">
    <property type="entry name" value="Cytochrome P450"/>
    <property type="match status" value="1"/>
</dbReference>
<dbReference type="Proteomes" id="UP000452235">
    <property type="component" value="Unassembled WGS sequence"/>
</dbReference>
<dbReference type="InterPro" id="IPR002401">
    <property type="entry name" value="Cyt_P450_E_grp-I"/>
</dbReference>
<gene>
    <name evidence="10" type="ORF">ATEIFO6365_0011001400</name>
</gene>
<evidence type="ECO:0000256" key="8">
    <source>
        <dbReference type="PIRSR" id="PIRSR602401-1"/>
    </source>
</evidence>
<keyword evidence="6 8" id="KW-0408">Iron</keyword>
<dbReference type="VEuPathDB" id="FungiDB:ATEG_03631"/>
<evidence type="ECO:0000313" key="11">
    <source>
        <dbReference type="Proteomes" id="UP000452235"/>
    </source>
</evidence>
<dbReference type="EMBL" id="BLJY01000011">
    <property type="protein sequence ID" value="GFF19755.1"/>
    <property type="molecule type" value="Genomic_DNA"/>
</dbReference>
<evidence type="ECO:0000256" key="3">
    <source>
        <dbReference type="ARBA" id="ARBA00022617"/>
    </source>
</evidence>
<dbReference type="SUPFAM" id="SSF48264">
    <property type="entry name" value="Cytochrome P450"/>
    <property type="match status" value="1"/>
</dbReference>
<dbReference type="CDD" id="cd11060">
    <property type="entry name" value="CYP57A1-like"/>
    <property type="match status" value="1"/>
</dbReference>
<dbReference type="InterPro" id="IPR036396">
    <property type="entry name" value="Cyt_P450_sf"/>
</dbReference>
<keyword evidence="10" id="KW-0808">Transferase</keyword>
<comment type="cofactor">
    <cofactor evidence="1 8">
        <name>heme</name>
        <dbReference type="ChEBI" id="CHEBI:30413"/>
    </cofactor>
</comment>
<protein>
    <submittedName>
        <fullName evidence="10">Pisatin demethylase</fullName>
    </submittedName>
</protein>
<evidence type="ECO:0000256" key="9">
    <source>
        <dbReference type="RuleBase" id="RU000461"/>
    </source>
</evidence>
<dbReference type="GO" id="GO:0044550">
    <property type="term" value="P:secondary metabolite biosynthetic process"/>
    <property type="evidence" value="ECO:0007669"/>
    <property type="project" value="UniProtKB-ARBA"/>
</dbReference>
<dbReference type="FunFam" id="1.10.630.10:FF:000050">
    <property type="entry name" value="Cytochrome P450 monooxygenase"/>
    <property type="match status" value="1"/>
</dbReference>
<feature type="binding site" description="axial binding residue" evidence="8">
    <location>
        <position position="457"/>
    </location>
    <ligand>
        <name>heme</name>
        <dbReference type="ChEBI" id="CHEBI:30413"/>
    </ligand>
    <ligandPart>
        <name>Fe</name>
        <dbReference type="ChEBI" id="CHEBI:18248"/>
    </ligandPart>
</feature>
<keyword evidence="5 9" id="KW-0560">Oxidoreductase</keyword>
<name>A0A5M3YYG6_ASPTE</name>
<dbReference type="PRINTS" id="PR00463">
    <property type="entry name" value="EP450I"/>
</dbReference>
<dbReference type="PANTHER" id="PTHR24305">
    <property type="entry name" value="CYTOCHROME P450"/>
    <property type="match status" value="1"/>
</dbReference>
<keyword evidence="11" id="KW-1185">Reference proteome</keyword>
<dbReference type="PRINTS" id="PR00385">
    <property type="entry name" value="P450"/>
</dbReference>
<dbReference type="GO" id="GO:0005506">
    <property type="term" value="F:iron ion binding"/>
    <property type="evidence" value="ECO:0007669"/>
    <property type="project" value="InterPro"/>
</dbReference>
<accession>A0A5M3YYG6</accession>
<dbReference type="GO" id="GO:0020037">
    <property type="term" value="F:heme binding"/>
    <property type="evidence" value="ECO:0007669"/>
    <property type="project" value="InterPro"/>
</dbReference>
<dbReference type="GO" id="GO:0032259">
    <property type="term" value="P:methylation"/>
    <property type="evidence" value="ECO:0007669"/>
    <property type="project" value="UniProtKB-KW"/>
</dbReference>